<protein>
    <recommendedName>
        <fullName evidence="2">tRNA nucleotidyltransferase/poly(A) polymerase RNA and SrmB- binding domain-containing protein</fullName>
    </recommendedName>
</protein>
<dbReference type="GO" id="GO:0003723">
    <property type="term" value="F:RNA binding"/>
    <property type="evidence" value="ECO:0007669"/>
    <property type="project" value="UniProtKB-KW"/>
</dbReference>
<organism evidence="3">
    <name type="scientific">Guillardia theta (strain CCMP2712)</name>
    <name type="common">Cryptophyte</name>
    <dbReference type="NCBI Taxonomy" id="905079"/>
    <lineage>
        <taxon>Eukaryota</taxon>
        <taxon>Cryptophyceae</taxon>
        <taxon>Pyrenomonadales</taxon>
        <taxon>Geminigeraceae</taxon>
        <taxon>Guillardia</taxon>
    </lineage>
</organism>
<keyword evidence="5" id="KW-1185">Reference proteome</keyword>
<reference evidence="3 5" key="1">
    <citation type="journal article" date="2012" name="Nature">
        <title>Algal genomes reveal evolutionary mosaicism and the fate of nucleomorphs.</title>
        <authorList>
            <consortium name="DOE Joint Genome Institute"/>
            <person name="Curtis B.A."/>
            <person name="Tanifuji G."/>
            <person name="Burki F."/>
            <person name="Gruber A."/>
            <person name="Irimia M."/>
            <person name="Maruyama S."/>
            <person name="Arias M.C."/>
            <person name="Ball S.G."/>
            <person name="Gile G.H."/>
            <person name="Hirakawa Y."/>
            <person name="Hopkins J.F."/>
            <person name="Kuo A."/>
            <person name="Rensing S.A."/>
            <person name="Schmutz J."/>
            <person name="Symeonidi A."/>
            <person name="Elias M."/>
            <person name="Eveleigh R.J."/>
            <person name="Herman E.K."/>
            <person name="Klute M.J."/>
            <person name="Nakayama T."/>
            <person name="Obornik M."/>
            <person name="Reyes-Prieto A."/>
            <person name="Armbrust E.V."/>
            <person name="Aves S.J."/>
            <person name="Beiko R.G."/>
            <person name="Coutinho P."/>
            <person name="Dacks J.B."/>
            <person name="Durnford D.G."/>
            <person name="Fast N.M."/>
            <person name="Green B.R."/>
            <person name="Grisdale C.J."/>
            <person name="Hempel F."/>
            <person name="Henrissat B."/>
            <person name="Hoppner M.P."/>
            <person name="Ishida K."/>
            <person name="Kim E."/>
            <person name="Koreny L."/>
            <person name="Kroth P.G."/>
            <person name="Liu Y."/>
            <person name="Malik S.B."/>
            <person name="Maier U.G."/>
            <person name="McRose D."/>
            <person name="Mock T."/>
            <person name="Neilson J.A."/>
            <person name="Onodera N.T."/>
            <person name="Poole A.M."/>
            <person name="Pritham E.J."/>
            <person name="Richards T.A."/>
            <person name="Rocap G."/>
            <person name="Roy S.W."/>
            <person name="Sarai C."/>
            <person name="Schaack S."/>
            <person name="Shirato S."/>
            <person name="Slamovits C.H."/>
            <person name="Spencer D.F."/>
            <person name="Suzuki S."/>
            <person name="Worden A.Z."/>
            <person name="Zauner S."/>
            <person name="Barry K."/>
            <person name="Bell C."/>
            <person name="Bharti A.K."/>
            <person name="Crow J.A."/>
            <person name="Grimwood J."/>
            <person name="Kramer R."/>
            <person name="Lindquist E."/>
            <person name="Lucas S."/>
            <person name="Salamov A."/>
            <person name="McFadden G.I."/>
            <person name="Lane C.E."/>
            <person name="Keeling P.J."/>
            <person name="Gray M.W."/>
            <person name="Grigoriev I.V."/>
            <person name="Archibald J.M."/>
        </authorList>
    </citation>
    <scope>NUCLEOTIDE SEQUENCE</scope>
    <source>
        <strain evidence="3 5">CCMP2712</strain>
    </source>
</reference>
<dbReference type="EnsemblProtists" id="EKX49088">
    <property type="protein sequence ID" value="EKX49088"/>
    <property type="gene ID" value="GUITHDRAFT_93484"/>
</dbReference>
<dbReference type="GO" id="GO:0001680">
    <property type="term" value="P:tRNA 3'-terminal CCA addition"/>
    <property type="evidence" value="ECO:0007669"/>
    <property type="project" value="TreeGrafter"/>
</dbReference>
<dbReference type="Proteomes" id="UP000011087">
    <property type="component" value="Unassembled WGS sequence"/>
</dbReference>
<gene>
    <name evidence="3" type="ORF">GUITHDRAFT_93484</name>
</gene>
<reference evidence="5" key="2">
    <citation type="submission" date="2012-11" db="EMBL/GenBank/DDBJ databases">
        <authorList>
            <person name="Kuo A."/>
            <person name="Curtis B.A."/>
            <person name="Tanifuji G."/>
            <person name="Burki F."/>
            <person name="Gruber A."/>
            <person name="Irimia M."/>
            <person name="Maruyama S."/>
            <person name="Arias M.C."/>
            <person name="Ball S.G."/>
            <person name="Gile G.H."/>
            <person name="Hirakawa Y."/>
            <person name="Hopkins J.F."/>
            <person name="Rensing S.A."/>
            <person name="Schmutz J."/>
            <person name="Symeonidi A."/>
            <person name="Elias M."/>
            <person name="Eveleigh R.J."/>
            <person name="Herman E.K."/>
            <person name="Klute M.J."/>
            <person name="Nakayama T."/>
            <person name="Obornik M."/>
            <person name="Reyes-Prieto A."/>
            <person name="Armbrust E.V."/>
            <person name="Aves S.J."/>
            <person name="Beiko R.G."/>
            <person name="Coutinho P."/>
            <person name="Dacks J.B."/>
            <person name="Durnford D.G."/>
            <person name="Fast N.M."/>
            <person name="Green B.R."/>
            <person name="Grisdale C."/>
            <person name="Hempe F."/>
            <person name="Henrissat B."/>
            <person name="Hoppner M.P."/>
            <person name="Ishida K.-I."/>
            <person name="Kim E."/>
            <person name="Koreny L."/>
            <person name="Kroth P.G."/>
            <person name="Liu Y."/>
            <person name="Malik S.-B."/>
            <person name="Maier U.G."/>
            <person name="McRose D."/>
            <person name="Mock T."/>
            <person name="Neilson J.A."/>
            <person name="Onodera N.T."/>
            <person name="Poole A.M."/>
            <person name="Pritham E.J."/>
            <person name="Richards T.A."/>
            <person name="Rocap G."/>
            <person name="Roy S.W."/>
            <person name="Sarai C."/>
            <person name="Schaack S."/>
            <person name="Shirato S."/>
            <person name="Slamovits C.H."/>
            <person name="Spencer D.F."/>
            <person name="Suzuki S."/>
            <person name="Worden A.Z."/>
            <person name="Zauner S."/>
            <person name="Barry K."/>
            <person name="Bell C."/>
            <person name="Bharti A.K."/>
            <person name="Crow J.A."/>
            <person name="Grimwood J."/>
            <person name="Kramer R."/>
            <person name="Lindquist E."/>
            <person name="Lucas S."/>
            <person name="Salamov A."/>
            <person name="McFadden G.I."/>
            <person name="Lane C.E."/>
            <person name="Keeling P.J."/>
            <person name="Gray M.W."/>
            <person name="Grigoriev I.V."/>
            <person name="Archibald J.M."/>
        </authorList>
    </citation>
    <scope>NUCLEOTIDE SEQUENCE</scope>
    <source>
        <strain evidence="5">CCMP2712</strain>
    </source>
</reference>
<dbReference type="GO" id="GO:0052927">
    <property type="term" value="F:CC tRNA cytidylyltransferase activity"/>
    <property type="evidence" value="ECO:0007669"/>
    <property type="project" value="TreeGrafter"/>
</dbReference>
<evidence type="ECO:0000256" key="1">
    <source>
        <dbReference type="ARBA" id="ARBA00022884"/>
    </source>
</evidence>
<dbReference type="AlphaFoldDB" id="L1JKN3"/>
<feature type="domain" description="tRNA nucleotidyltransferase/poly(A) polymerase RNA and SrmB- binding" evidence="2">
    <location>
        <begin position="59"/>
        <end position="101"/>
    </location>
</feature>
<dbReference type="PaxDb" id="55529-EKX49088"/>
<name>L1JKN3_GUITC</name>
<dbReference type="InterPro" id="IPR032828">
    <property type="entry name" value="PolyA_RNA-bd"/>
</dbReference>
<evidence type="ECO:0000259" key="2">
    <source>
        <dbReference type="Pfam" id="PF12627"/>
    </source>
</evidence>
<feature type="non-terminal residue" evidence="3">
    <location>
        <position position="1"/>
    </location>
</feature>
<dbReference type="GeneID" id="17305639"/>
<dbReference type="PANTHER" id="PTHR13734">
    <property type="entry name" value="TRNA-NUCLEOTIDYLTRANSFERASE"/>
    <property type="match status" value="1"/>
</dbReference>
<dbReference type="HOGENOM" id="CLU_1105138_0_0_1"/>
<dbReference type="RefSeq" id="XP_005836068.1">
    <property type="nucleotide sequence ID" value="XM_005836011.1"/>
</dbReference>
<evidence type="ECO:0000313" key="4">
    <source>
        <dbReference type="EnsemblProtists" id="EKX49088"/>
    </source>
</evidence>
<dbReference type="STRING" id="905079.L1JKN3"/>
<evidence type="ECO:0000313" key="3">
    <source>
        <dbReference type="EMBL" id="EKX49088.1"/>
    </source>
</evidence>
<dbReference type="eggNOG" id="KOG2159">
    <property type="taxonomic scope" value="Eukaryota"/>
</dbReference>
<dbReference type="KEGG" id="gtt:GUITHDRAFT_93484"/>
<dbReference type="GO" id="GO:0052929">
    <property type="term" value="F:ATP:3'-cytidine-cytidine-tRNA adenylyltransferase activity"/>
    <property type="evidence" value="ECO:0007669"/>
    <property type="project" value="TreeGrafter"/>
</dbReference>
<reference evidence="4" key="3">
    <citation type="submission" date="2015-06" db="UniProtKB">
        <authorList>
            <consortium name="EnsemblProtists"/>
        </authorList>
    </citation>
    <scope>IDENTIFICATION</scope>
</reference>
<dbReference type="SUPFAM" id="SSF81891">
    <property type="entry name" value="Poly A polymerase C-terminal region-like"/>
    <property type="match status" value="1"/>
</dbReference>
<dbReference type="PANTHER" id="PTHR13734:SF5">
    <property type="entry name" value="CCA TRNA NUCLEOTIDYLTRANSFERASE, MITOCHONDRIAL"/>
    <property type="match status" value="1"/>
</dbReference>
<evidence type="ECO:0000313" key="5">
    <source>
        <dbReference type="Proteomes" id="UP000011087"/>
    </source>
</evidence>
<dbReference type="EMBL" id="JH992983">
    <property type="protein sequence ID" value="EKX49088.1"/>
    <property type="molecule type" value="Genomic_DNA"/>
</dbReference>
<sequence>MKDLNDRIIRTPLPPLQTMTDDPLRALRAIRFACRFDFQLDKELEDTLSMGEVRQALSSKVSKERVYTELNGMLTGPNPRRSLELLHSCGMFGVIFSVPETIKEDQLDPSWTSKAMAVVRKISSLDHQTLSQMLRKEDVQQQLVALHSLSPEWRRLVFLAAALTPLRSLSVEGGKKPLPLIEHVIRVALKGTIKDVQEVSVLLDCSEELRQVAASLPAHREDVELKLRAAKCLRRGGEQWRLALVLAAGELS</sequence>
<dbReference type="OrthoDB" id="445712at2759"/>
<proteinExistence type="predicted"/>
<accession>L1JKN3</accession>
<dbReference type="Gene3D" id="1.10.3090.10">
    <property type="entry name" value="cca-adding enzyme, domain 2"/>
    <property type="match status" value="1"/>
</dbReference>
<keyword evidence="1" id="KW-0694">RNA-binding</keyword>
<dbReference type="Pfam" id="PF12627">
    <property type="entry name" value="PolyA_pol_RNAbd"/>
    <property type="match status" value="1"/>
</dbReference>